<dbReference type="Pfam" id="PF00589">
    <property type="entry name" value="Phage_integrase"/>
    <property type="match status" value="1"/>
</dbReference>
<dbReference type="Gene3D" id="1.10.443.10">
    <property type="entry name" value="Intergrase catalytic core"/>
    <property type="match status" value="1"/>
</dbReference>
<gene>
    <name evidence="3" type="primary">Int-Tn_1</name>
    <name evidence="3" type="ORF">SAMEA2341552_00512</name>
</gene>
<keyword evidence="1" id="KW-0233">DNA recombination</keyword>
<evidence type="ECO:0000313" key="3">
    <source>
        <dbReference type="EMBL" id="VNP03939.1"/>
    </source>
</evidence>
<dbReference type="EMBL" id="CAATFU010000004">
    <property type="protein sequence ID" value="VNP03939.1"/>
    <property type="molecule type" value="Genomic_DNA"/>
</dbReference>
<dbReference type="GO" id="GO:0003677">
    <property type="term" value="F:DNA binding"/>
    <property type="evidence" value="ECO:0007669"/>
    <property type="project" value="InterPro"/>
</dbReference>
<reference evidence="3" key="1">
    <citation type="submission" date="2019-04" db="EMBL/GenBank/DDBJ databases">
        <authorList>
            <consortium name="Pathogen Informatics"/>
        </authorList>
    </citation>
    <scope>NUCLEOTIDE SEQUENCE</scope>
    <source>
        <strain evidence="3">GPSC21</strain>
    </source>
</reference>
<dbReference type="AlphaFoldDB" id="A0A4J1R7Y3"/>
<dbReference type="GO" id="GO:0015074">
    <property type="term" value="P:DNA integration"/>
    <property type="evidence" value="ECO:0007669"/>
    <property type="project" value="InterPro"/>
</dbReference>
<organism evidence="3">
    <name type="scientific">Streptococcus pneumoniae</name>
    <dbReference type="NCBI Taxonomy" id="1313"/>
    <lineage>
        <taxon>Bacteria</taxon>
        <taxon>Bacillati</taxon>
        <taxon>Bacillota</taxon>
        <taxon>Bacilli</taxon>
        <taxon>Lactobacillales</taxon>
        <taxon>Streptococcaceae</taxon>
        <taxon>Streptococcus</taxon>
    </lineage>
</organism>
<protein>
    <submittedName>
        <fullName evidence="3">Mobile element protein</fullName>
    </submittedName>
</protein>
<proteinExistence type="predicted"/>
<dbReference type="InterPro" id="IPR011010">
    <property type="entry name" value="DNA_brk_join_enz"/>
</dbReference>
<accession>A0A4J1R7Y3</accession>
<name>A0A4J1R7Y3_STREE</name>
<dbReference type="GO" id="GO:0006310">
    <property type="term" value="P:DNA recombination"/>
    <property type="evidence" value="ECO:0007669"/>
    <property type="project" value="UniProtKB-KW"/>
</dbReference>
<dbReference type="SUPFAM" id="SSF56349">
    <property type="entry name" value="DNA breaking-rejoining enzymes"/>
    <property type="match status" value="1"/>
</dbReference>
<dbReference type="InterPro" id="IPR002104">
    <property type="entry name" value="Integrase_catalytic"/>
</dbReference>
<evidence type="ECO:0000259" key="2">
    <source>
        <dbReference type="PROSITE" id="PS51898"/>
    </source>
</evidence>
<evidence type="ECO:0000256" key="1">
    <source>
        <dbReference type="ARBA" id="ARBA00023172"/>
    </source>
</evidence>
<dbReference type="PROSITE" id="PS51898">
    <property type="entry name" value="TYR_RECOMBINASE"/>
    <property type="match status" value="1"/>
</dbReference>
<feature type="domain" description="Tyr recombinase" evidence="2">
    <location>
        <begin position="1"/>
        <end position="77"/>
    </location>
</feature>
<dbReference type="InterPro" id="IPR013762">
    <property type="entry name" value="Integrase-like_cat_sf"/>
</dbReference>
<sequence length="90" mass="10347">MQKGHPPHGGYPKYNKYNEDKLPHITPHSLRHTFCTNYANAGMNPKALQYIMGHANIAMTLNYYAHATFDSAMAEMKRLNKEKQQERLVA</sequence>